<dbReference type="Pfam" id="PF01209">
    <property type="entry name" value="Ubie_methyltran"/>
    <property type="match status" value="1"/>
</dbReference>
<comment type="caution">
    <text evidence="5">Lacks conserved residue(s) required for the propagation of feature annotation.</text>
</comment>
<dbReference type="InterPro" id="IPR004033">
    <property type="entry name" value="UbiE/COQ5_MeTrFase"/>
</dbReference>
<dbReference type="NCBIfam" id="TIGR01934">
    <property type="entry name" value="MenG_MenH_UbiE"/>
    <property type="match status" value="1"/>
</dbReference>
<keyword evidence="4 5" id="KW-0949">S-adenosyl-L-methionine</keyword>
<reference evidence="6 7" key="1">
    <citation type="journal article" date="2022" name="bioRxiv">
        <title>Ecology and evolution of chlamydial symbionts of arthropods.</title>
        <authorList>
            <person name="Halter T."/>
            <person name="Koestlbacher S."/>
            <person name="Collingro A."/>
            <person name="Sixt B.S."/>
            <person name="Toenshoff E.R."/>
            <person name="Hendrickx F."/>
            <person name="Kostanjsek R."/>
            <person name="Horn M."/>
        </authorList>
    </citation>
    <scope>NUCLEOTIDE SEQUENCE [LARGE SCALE GENOMIC DNA]</scope>
    <source>
        <strain evidence="6">W744xW776</strain>
    </source>
</reference>
<dbReference type="InterPro" id="IPR029063">
    <property type="entry name" value="SAM-dependent_MTases_sf"/>
</dbReference>
<evidence type="ECO:0000256" key="3">
    <source>
        <dbReference type="ARBA" id="ARBA00022679"/>
    </source>
</evidence>
<dbReference type="EMBL" id="CP075587">
    <property type="protein sequence ID" value="QYF48799.1"/>
    <property type="molecule type" value="Genomic_DNA"/>
</dbReference>
<sequence>MLREKNPPSRFEIWKMFDKISPTYDLVNRVMTFGLDGLWRKKMTAFLPEKKPLTLLDCATGTADQLLAFMRYSKKITSAIGIDLSQEMLQIANKKIKKRGYDSCISLQEASLLELPFEDRCFDCISISFGIRNVMDVHTALQECFRVLKPQGRLLILEGTVPCNRLLKVGHRIYLRYLLPFLGGLMSGQPQAYQYLNDTISSFPCGEEFCAYLKDAGFTSVKATPLTGGAVFIYQGDRIT</sequence>
<proteinExistence type="inferred from homology"/>
<dbReference type="Proteomes" id="UP000826014">
    <property type="component" value="Chromosome"/>
</dbReference>
<keyword evidence="1 5" id="KW-0474">Menaquinone biosynthesis</keyword>
<comment type="similarity">
    <text evidence="5">Belongs to the class I-like SAM-binding methyltransferase superfamily. MenG/UbiE family.</text>
</comment>
<keyword evidence="2 5" id="KW-0489">Methyltransferase</keyword>
<feature type="binding site" evidence="5">
    <location>
        <position position="128"/>
    </location>
    <ligand>
        <name>S-adenosyl-L-methionine</name>
        <dbReference type="ChEBI" id="CHEBI:59789"/>
    </ligand>
</feature>
<comment type="function">
    <text evidence="5">Methyltransferase required for the conversion of demethylmenaquinol (DMKH2) to menaquinol (MKH2).</text>
</comment>
<dbReference type="Gene3D" id="3.40.50.150">
    <property type="entry name" value="Vaccinia Virus protein VP39"/>
    <property type="match status" value="1"/>
</dbReference>
<accession>A0ABX8V0T4</accession>
<protein>
    <recommendedName>
        <fullName evidence="5">Demethylmenaquinone methyltransferase</fullName>
        <ecNumber evidence="5">2.1.1.163</ecNumber>
    </recommendedName>
</protein>
<name>A0ABX8V0T4_9BACT</name>
<evidence type="ECO:0000313" key="7">
    <source>
        <dbReference type="Proteomes" id="UP000826014"/>
    </source>
</evidence>
<dbReference type="GO" id="GO:0043770">
    <property type="term" value="F:demethylmenaquinone methyltransferase activity"/>
    <property type="evidence" value="ECO:0007669"/>
    <property type="project" value="UniProtKB-EC"/>
</dbReference>
<evidence type="ECO:0000256" key="1">
    <source>
        <dbReference type="ARBA" id="ARBA00022428"/>
    </source>
</evidence>
<dbReference type="GO" id="GO:0032259">
    <property type="term" value="P:methylation"/>
    <property type="evidence" value="ECO:0007669"/>
    <property type="project" value="UniProtKB-KW"/>
</dbReference>
<organism evidence="6 7">
    <name type="scientific">Candidatus Rhabdochlamydia oedothoracis</name>
    <dbReference type="NCBI Taxonomy" id="2720720"/>
    <lineage>
        <taxon>Bacteria</taxon>
        <taxon>Pseudomonadati</taxon>
        <taxon>Chlamydiota</taxon>
        <taxon>Chlamydiia</taxon>
        <taxon>Parachlamydiales</taxon>
        <taxon>Candidatus Rhabdochlamydiaceae</taxon>
        <taxon>Candidatus Rhabdochlamydia</taxon>
    </lineage>
</organism>
<evidence type="ECO:0000256" key="2">
    <source>
        <dbReference type="ARBA" id="ARBA00022603"/>
    </source>
</evidence>
<keyword evidence="3 5" id="KW-0808">Transferase</keyword>
<comment type="pathway">
    <text evidence="5">Quinol/quinone metabolism; menaquinone biosynthesis; menaquinol from 1,4-dihydroxy-2-naphthoate: step 2/2.</text>
</comment>
<dbReference type="PANTHER" id="PTHR43591:SF24">
    <property type="entry name" value="2-METHOXY-6-POLYPRENYL-1,4-BENZOQUINOL METHYLASE, MITOCHONDRIAL"/>
    <property type="match status" value="1"/>
</dbReference>
<dbReference type="CDD" id="cd02440">
    <property type="entry name" value="AdoMet_MTases"/>
    <property type="match status" value="1"/>
</dbReference>
<keyword evidence="7" id="KW-1185">Reference proteome</keyword>
<evidence type="ECO:0000256" key="5">
    <source>
        <dbReference type="HAMAP-Rule" id="MF_01813"/>
    </source>
</evidence>
<evidence type="ECO:0000256" key="4">
    <source>
        <dbReference type="ARBA" id="ARBA00022691"/>
    </source>
</evidence>
<feature type="binding site" evidence="5">
    <location>
        <position position="83"/>
    </location>
    <ligand>
        <name>S-adenosyl-L-methionine</name>
        <dbReference type="ChEBI" id="CHEBI:59789"/>
    </ligand>
</feature>
<dbReference type="SUPFAM" id="SSF53335">
    <property type="entry name" value="S-adenosyl-L-methionine-dependent methyltransferases"/>
    <property type="match status" value="1"/>
</dbReference>
<dbReference type="HAMAP" id="MF_01813">
    <property type="entry name" value="MenG_UbiE_methyltr"/>
    <property type="match status" value="1"/>
</dbReference>
<dbReference type="PANTHER" id="PTHR43591">
    <property type="entry name" value="METHYLTRANSFERASE"/>
    <property type="match status" value="1"/>
</dbReference>
<comment type="catalytic activity">
    <reaction evidence="5">
        <text>a 2-demethylmenaquinol + S-adenosyl-L-methionine = a menaquinol + S-adenosyl-L-homocysteine + H(+)</text>
        <dbReference type="Rhea" id="RHEA:42640"/>
        <dbReference type="Rhea" id="RHEA-COMP:9539"/>
        <dbReference type="Rhea" id="RHEA-COMP:9563"/>
        <dbReference type="ChEBI" id="CHEBI:15378"/>
        <dbReference type="ChEBI" id="CHEBI:18151"/>
        <dbReference type="ChEBI" id="CHEBI:55437"/>
        <dbReference type="ChEBI" id="CHEBI:57856"/>
        <dbReference type="ChEBI" id="CHEBI:59789"/>
        <dbReference type="EC" id="2.1.1.163"/>
    </reaction>
</comment>
<feature type="binding site" evidence="5">
    <location>
        <position position="62"/>
    </location>
    <ligand>
        <name>S-adenosyl-L-methionine</name>
        <dbReference type="ChEBI" id="CHEBI:59789"/>
    </ligand>
</feature>
<evidence type="ECO:0000313" key="6">
    <source>
        <dbReference type="EMBL" id="QYF48799.1"/>
    </source>
</evidence>
<gene>
    <name evidence="5" type="primary">menG</name>
    <name evidence="6" type="ORF">RHABOEDO_001017</name>
</gene>
<dbReference type="NCBIfam" id="NF001244">
    <property type="entry name" value="PRK00216.1-5"/>
    <property type="match status" value="1"/>
</dbReference>
<dbReference type="EC" id="2.1.1.163" evidence="5"/>
<keyword evidence="6" id="KW-0830">Ubiquinone</keyword>
<dbReference type="PROSITE" id="PS51608">
    <property type="entry name" value="SAM_MT_UBIE"/>
    <property type="match status" value="1"/>
</dbReference>